<protein>
    <submittedName>
        <fullName evidence="9">MFS transporter</fullName>
    </submittedName>
</protein>
<evidence type="ECO:0000259" key="8">
    <source>
        <dbReference type="PROSITE" id="PS50850"/>
    </source>
</evidence>
<evidence type="ECO:0000256" key="4">
    <source>
        <dbReference type="ARBA" id="ARBA00022692"/>
    </source>
</evidence>
<feature type="transmembrane region" description="Helical" evidence="7">
    <location>
        <begin position="260"/>
        <end position="282"/>
    </location>
</feature>
<sequence>MSRYVSTTFRSLRHRAYRLYFTGQIVSTVGTWAQKVAQAWLILDLTGSGTLLGVTVGLQQAPTLLLTPWAGIIADRIDRRRMLLWTNWAAAVPAAAMGLLVLVDRATVPVIMLLAIVIGVVEAFDKPVRHTFAADVVPTEDVTNAVTLNATMFNAGKILGPAAAGIAISSVGVAATFLFNVLSFLVMVMALTRIRADEIRPRDIRPKERGALRSGVAYARRTPVIAATLLLMTVTGLVAYEWNTAVPLLAREFSSDAAMIGYFFAAMGAGAVVGSLSLAGILVAVPRTFLAAGTVFAVVLGLVSLAPSTGLALVAMFVLGAVATTFRALATSLVQLESDAAVRGRMVSLLIMAINGTSPVSGPLIGWMSEAHGARVAIRIGAAISLGAALVTWRYLARAVPERLSAAERGASNMSEDGECHSSAA</sequence>
<accession>A0A975Y234</accession>
<evidence type="ECO:0000256" key="7">
    <source>
        <dbReference type="SAM" id="Phobius"/>
    </source>
</evidence>
<evidence type="ECO:0000313" key="9">
    <source>
        <dbReference type="EMBL" id="QWZ10146.1"/>
    </source>
</evidence>
<dbReference type="PANTHER" id="PTHR23513">
    <property type="entry name" value="INTEGRAL MEMBRANE EFFLUX PROTEIN-RELATED"/>
    <property type="match status" value="1"/>
</dbReference>
<keyword evidence="5 7" id="KW-1133">Transmembrane helix</keyword>
<gene>
    <name evidence="9" type="ORF">KRR39_10635</name>
</gene>
<dbReference type="PROSITE" id="PS50850">
    <property type="entry name" value="MFS"/>
    <property type="match status" value="2"/>
</dbReference>
<dbReference type="InterPro" id="IPR010290">
    <property type="entry name" value="TM_effector"/>
</dbReference>
<dbReference type="GO" id="GO:0005886">
    <property type="term" value="C:plasma membrane"/>
    <property type="evidence" value="ECO:0007669"/>
    <property type="project" value="UniProtKB-SubCell"/>
</dbReference>
<dbReference type="Pfam" id="PF05977">
    <property type="entry name" value="MFS_3"/>
    <property type="match status" value="1"/>
</dbReference>
<dbReference type="CDD" id="cd06173">
    <property type="entry name" value="MFS_MefA_like"/>
    <property type="match status" value="1"/>
</dbReference>
<dbReference type="GO" id="GO:0022857">
    <property type="term" value="F:transmembrane transporter activity"/>
    <property type="evidence" value="ECO:0007669"/>
    <property type="project" value="InterPro"/>
</dbReference>
<keyword evidence="2" id="KW-0813">Transport</keyword>
<comment type="subcellular location">
    <subcellularLocation>
        <location evidence="1">Cell membrane</location>
        <topology evidence="1">Multi-pass membrane protein</topology>
    </subcellularLocation>
</comment>
<evidence type="ECO:0000256" key="5">
    <source>
        <dbReference type="ARBA" id="ARBA00022989"/>
    </source>
</evidence>
<feature type="domain" description="Major facilitator superfamily (MFS) profile" evidence="8">
    <location>
        <begin position="222"/>
        <end position="425"/>
    </location>
</feature>
<keyword evidence="4 7" id="KW-0812">Transmembrane</keyword>
<feature type="transmembrane region" description="Helical" evidence="7">
    <location>
        <begin position="346"/>
        <end position="365"/>
    </location>
</feature>
<proteinExistence type="predicted"/>
<keyword evidence="10" id="KW-1185">Reference proteome</keyword>
<feature type="transmembrane region" description="Helical" evidence="7">
    <location>
        <begin position="377"/>
        <end position="396"/>
    </location>
</feature>
<feature type="transmembrane region" description="Helical" evidence="7">
    <location>
        <begin position="162"/>
        <end position="192"/>
    </location>
</feature>
<feature type="transmembrane region" description="Helical" evidence="7">
    <location>
        <begin position="312"/>
        <end position="334"/>
    </location>
</feature>
<feature type="transmembrane region" description="Helical" evidence="7">
    <location>
        <begin position="222"/>
        <end position="240"/>
    </location>
</feature>
<dbReference type="PANTHER" id="PTHR23513:SF11">
    <property type="entry name" value="STAPHYLOFERRIN A TRANSPORTER"/>
    <property type="match status" value="1"/>
</dbReference>
<dbReference type="Proteomes" id="UP000683575">
    <property type="component" value="Chromosome"/>
</dbReference>
<dbReference type="EMBL" id="CP077062">
    <property type="protein sequence ID" value="QWZ10146.1"/>
    <property type="molecule type" value="Genomic_DNA"/>
</dbReference>
<feature type="domain" description="Major facilitator superfamily (MFS) profile" evidence="8">
    <location>
        <begin position="1"/>
        <end position="198"/>
    </location>
</feature>
<evidence type="ECO:0000256" key="3">
    <source>
        <dbReference type="ARBA" id="ARBA00022475"/>
    </source>
</evidence>
<organism evidence="9 10">
    <name type="scientific">Nocardioides panacis</name>
    <dbReference type="NCBI Taxonomy" id="2849501"/>
    <lineage>
        <taxon>Bacteria</taxon>
        <taxon>Bacillati</taxon>
        <taxon>Actinomycetota</taxon>
        <taxon>Actinomycetes</taxon>
        <taxon>Propionibacteriales</taxon>
        <taxon>Nocardioidaceae</taxon>
        <taxon>Nocardioides</taxon>
    </lineage>
</organism>
<evidence type="ECO:0000256" key="2">
    <source>
        <dbReference type="ARBA" id="ARBA00022448"/>
    </source>
</evidence>
<name>A0A975Y234_9ACTN</name>
<dbReference type="KEGG" id="nps:KRR39_10635"/>
<dbReference type="RefSeq" id="WP_216941992.1">
    <property type="nucleotide sequence ID" value="NZ_CP077062.1"/>
</dbReference>
<reference evidence="9" key="1">
    <citation type="submission" date="2021-06" db="EMBL/GenBank/DDBJ databases">
        <title>Complete genome sequence of Nocardioides sp. G188.</title>
        <authorList>
            <person name="Im W.-T."/>
        </authorList>
    </citation>
    <scope>NUCLEOTIDE SEQUENCE</scope>
    <source>
        <strain evidence="9">G188</strain>
    </source>
</reference>
<dbReference type="InterPro" id="IPR020846">
    <property type="entry name" value="MFS_dom"/>
</dbReference>
<evidence type="ECO:0000256" key="1">
    <source>
        <dbReference type="ARBA" id="ARBA00004651"/>
    </source>
</evidence>
<evidence type="ECO:0000256" key="6">
    <source>
        <dbReference type="ARBA" id="ARBA00023136"/>
    </source>
</evidence>
<keyword evidence="6 7" id="KW-0472">Membrane</keyword>
<dbReference type="AlphaFoldDB" id="A0A975Y234"/>
<feature type="transmembrane region" description="Helical" evidence="7">
    <location>
        <begin position="82"/>
        <end position="103"/>
    </location>
</feature>
<keyword evidence="3" id="KW-1003">Cell membrane</keyword>
<feature type="transmembrane region" description="Helical" evidence="7">
    <location>
        <begin position="289"/>
        <end position="306"/>
    </location>
</feature>
<evidence type="ECO:0000313" key="10">
    <source>
        <dbReference type="Proteomes" id="UP000683575"/>
    </source>
</evidence>